<protein>
    <submittedName>
        <fullName evidence="1">InsA C-terminal domain</fullName>
    </submittedName>
</protein>
<organism evidence="1">
    <name type="scientific">Siphoviridae sp. ctvGX2</name>
    <dbReference type="NCBI Taxonomy" id="2826512"/>
    <lineage>
        <taxon>Viruses</taxon>
        <taxon>Duplodnaviria</taxon>
        <taxon>Heunggongvirae</taxon>
        <taxon>Uroviricota</taxon>
        <taxon>Caudoviricetes</taxon>
    </lineage>
</organism>
<dbReference type="SUPFAM" id="SSF46689">
    <property type="entry name" value="Homeodomain-like"/>
    <property type="match status" value="1"/>
</dbReference>
<name>A0A8S5LYX4_9CAUD</name>
<proteinExistence type="predicted"/>
<sequence>MGRSAVHDRRRIRELHRTGVRPVDIARMMGCSRSSVYRALDADAALRYERSAKYAEAIERVRRLVYAYPLMSGPALALQAAWPGSLRQLQAVVHPMRWPAQQAAEGILVRPSNIPRE</sequence>
<dbReference type="InterPro" id="IPR009057">
    <property type="entry name" value="Homeodomain-like_sf"/>
</dbReference>
<dbReference type="Gene3D" id="1.10.10.60">
    <property type="entry name" value="Homeodomain-like"/>
    <property type="match status" value="1"/>
</dbReference>
<dbReference type="EMBL" id="BK014776">
    <property type="protein sequence ID" value="DAD75180.1"/>
    <property type="molecule type" value="Genomic_DNA"/>
</dbReference>
<dbReference type="Pfam" id="PF13384">
    <property type="entry name" value="HTH_23"/>
    <property type="match status" value="1"/>
</dbReference>
<reference evidence="1" key="1">
    <citation type="journal article" date="2021" name="Proc. Natl. Acad. Sci. U.S.A.">
        <title>A Catalog of Tens of Thousands of Viruses from Human Metagenomes Reveals Hidden Associations with Chronic Diseases.</title>
        <authorList>
            <person name="Tisza M.J."/>
            <person name="Buck C.B."/>
        </authorList>
    </citation>
    <scope>NUCLEOTIDE SEQUENCE</scope>
    <source>
        <strain evidence="1">CtvGX2</strain>
    </source>
</reference>
<evidence type="ECO:0000313" key="1">
    <source>
        <dbReference type="EMBL" id="DAD75180.1"/>
    </source>
</evidence>
<accession>A0A8S5LYX4</accession>